<evidence type="ECO:0000313" key="2">
    <source>
        <dbReference type="Proteomes" id="UP000536179"/>
    </source>
</evidence>
<evidence type="ECO:0000313" key="1">
    <source>
        <dbReference type="EMBL" id="MBB3206552.1"/>
    </source>
</evidence>
<dbReference type="AlphaFoldDB" id="A0A7W5DZM4"/>
<organism evidence="1 2">
    <name type="scientific">Aporhodopirellula rubra</name>
    <dbReference type="NCBI Taxonomy" id="980271"/>
    <lineage>
        <taxon>Bacteria</taxon>
        <taxon>Pseudomonadati</taxon>
        <taxon>Planctomycetota</taxon>
        <taxon>Planctomycetia</taxon>
        <taxon>Pirellulales</taxon>
        <taxon>Pirellulaceae</taxon>
        <taxon>Aporhodopirellula</taxon>
    </lineage>
</organism>
<accession>A0A7W5DZM4</accession>
<gene>
    <name evidence="1" type="ORF">FHS27_002361</name>
</gene>
<dbReference type="Proteomes" id="UP000536179">
    <property type="component" value="Unassembled WGS sequence"/>
</dbReference>
<reference evidence="1 2" key="1">
    <citation type="submission" date="2020-08" db="EMBL/GenBank/DDBJ databases">
        <title>Genomic Encyclopedia of Type Strains, Phase III (KMG-III): the genomes of soil and plant-associated and newly described type strains.</title>
        <authorList>
            <person name="Whitman W."/>
        </authorList>
    </citation>
    <scope>NUCLEOTIDE SEQUENCE [LARGE SCALE GENOMIC DNA]</scope>
    <source>
        <strain evidence="1 2">CECT 8075</strain>
    </source>
</reference>
<proteinExistence type="predicted"/>
<protein>
    <submittedName>
        <fullName evidence="1">Uncharacterized protein</fullName>
    </submittedName>
</protein>
<keyword evidence="2" id="KW-1185">Reference proteome</keyword>
<dbReference type="EMBL" id="JACHXU010000006">
    <property type="protein sequence ID" value="MBB3206552.1"/>
    <property type="molecule type" value="Genomic_DNA"/>
</dbReference>
<sequence>MLARLSIPSRIVCPVRRSQFGVLDAVDESRRATASVRVQRCQRDSRLNASQRMWNVWWLSGVEAKFGCLIRYCLIGW</sequence>
<name>A0A7W5DZM4_9BACT</name>
<comment type="caution">
    <text evidence="1">The sequence shown here is derived from an EMBL/GenBank/DDBJ whole genome shotgun (WGS) entry which is preliminary data.</text>
</comment>